<reference evidence="2" key="1">
    <citation type="submission" date="2016-10" db="EMBL/GenBank/DDBJ databases">
        <authorList>
            <person name="Varghese N."/>
            <person name="Submissions S."/>
        </authorList>
    </citation>
    <scope>NUCLEOTIDE SEQUENCE [LARGE SCALE GENOMIC DNA]</scope>
    <source>
        <strain evidence="2">DSM 46732</strain>
    </source>
</reference>
<dbReference type="RefSeq" id="WP_092604504.1">
    <property type="nucleotide sequence ID" value="NZ_FNJR01000019.1"/>
</dbReference>
<dbReference type="OrthoDB" id="3689490at2"/>
<dbReference type="AlphaFoldDB" id="A0A1H0WZ11"/>
<keyword evidence="2" id="KW-1185">Reference proteome</keyword>
<dbReference type="Proteomes" id="UP000199497">
    <property type="component" value="Unassembled WGS sequence"/>
</dbReference>
<evidence type="ECO:0000313" key="1">
    <source>
        <dbReference type="EMBL" id="SDP95968.1"/>
    </source>
</evidence>
<name>A0A1H0WZ11_9ACTN</name>
<protein>
    <submittedName>
        <fullName evidence="1">Uncharacterized protein</fullName>
    </submittedName>
</protein>
<evidence type="ECO:0000313" key="2">
    <source>
        <dbReference type="Proteomes" id="UP000199497"/>
    </source>
</evidence>
<accession>A0A1H0WZ11</accession>
<organism evidence="1 2">
    <name type="scientific">Actinopolyspora xinjiangensis</name>
    <dbReference type="NCBI Taxonomy" id="405564"/>
    <lineage>
        <taxon>Bacteria</taxon>
        <taxon>Bacillati</taxon>
        <taxon>Actinomycetota</taxon>
        <taxon>Actinomycetes</taxon>
        <taxon>Actinopolysporales</taxon>
        <taxon>Actinopolysporaceae</taxon>
        <taxon>Actinopolyspora</taxon>
    </lineage>
</organism>
<proteinExistence type="predicted"/>
<dbReference type="STRING" id="405564.SAMN04487905_1193"/>
<sequence>MRPRGVRQRIQQLREHAERQDQANPHLALRRGLTRFIHGCAALGYSDIPGTTLVESYREVRALLDDPGQQRTHSTLERVSLDCIDQLGKCDAFTEVAADPQRKAGRDDEIAEPVLLRIPPRTLMGRDTSDSYFPMACFNAAGTCLDGVLSPYRCCLLVTSLGYYEPAEERELLDMMRTFRIDYEDQPDNRTAIAERITHQLRDFARRFE</sequence>
<dbReference type="EMBL" id="FNJR01000019">
    <property type="protein sequence ID" value="SDP95968.1"/>
    <property type="molecule type" value="Genomic_DNA"/>
</dbReference>
<gene>
    <name evidence="1" type="ORF">SAMN04487905_1193</name>
</gene>